<dbReference type="SUPFAM" id="SSF56112">
    <property type="entry name" value="Protein kinase-like (PK-like)"/>
    <property type="match status" value="1"/>
</dbReference>
<accession>U9UM10</accession>
<dbReference type="AlphaFoldDB" id="U9UM10"/>
<sequence>MTHNYIRVVADFGLSKRIGLASKQLNLFGIIPYVDPKIFSKRKNNKNSTQLFSYNEKSDIFSIGVLLWEISSGKSPFSTEEYEQSAKQGFQSAQNRLKNLKK</sequence>
<gene>
    <name evidence="2" type="ORF">GLOINDRAFT_17485</name>
</gene>
<dbReference type="Pfam" id="PF00069">
    <property type="entry name" value="Pkinase"/>
    <property type="match status" value="1"/>
</dbReference>
<name>U9UM10_RHIID</name>
<dbReference type="InterPro" id="IPR011009">
    <property type="entry name" value="Kinase-like_dom_sf"/>
</dbReference>
<evidence type="ECO:0000313" key="2">
    <source>
        <dbReference type="EMBL" id="ESA21425.1"/>
    </source>
</evidence>
<evidence type="ECO:0000259" key="1">
    <source>
        <dbReference type="PROSITE" id="PS50011"/>
    </source>
</evidence>
<organism evidence="2">
    <name type="scientific">Rhizophagus irregularis (strain DAOM 181602 / DAOM 197198 / MUCL 43194)</name>
    <name type="common">Arbuscular mycorrhizal fungus</name>
    <name type="synonym">Glomus intraradices</name>
    <dbReference type="NCBI Taxonomy" id="747089"/>
    <lineage>
        <taxon>Eukaryota</taxon>
        <taxon>Fungi</taxon>
        <taxon>Fungi incertae sedis</taxon>
        <taxon>Mucoromycota</taxon>
        <taxon>Glomeromycotina</taxon>
        <taxon>Glomeromycetes</taxon>
        <taxon>Glomerales</taxon>
        <taxon>Glomeraceae</taxon>
        <taxon>Rhizophagus</taxon>
    </lineage>
</organism>
<dbReference type="Gene3D" id="1.10.510.10">
    <property type="entry name" value="Transferase(Phosphotransferase) domain 1"/>
    <property type="match status" value="1"/>
</dbReference>
<dbReference type="GO" id="GO:0005524">
    <property type="term" value="F:ATP binding"/>
    <property type="evidence" value="ECO:0007669"/>
    <property type="project" value="InterPro"/>
</dbReference>
<dbReference type="GO" id="GO:0004672">
    <property type="term" value="F:protein kinase activity"/>
    <property type="evidence" value="ECO:0007669"/>
    <property type="project" value="InterPro"/>
</dbReference>
<dbReference type="InterPro" id="IPR000719">
    <property type="entry name" value="Prot_kinase_dom"/>
</dbReference>
<dbReference type="HOGENOM" id="CLU_2278898_0_0_1"/>
<proteinExistence type="predicted"/>
<reference evidence="2" key="1">
    <citation type="submission" date="2013-07" db="EMBL/GenBank/DDBJ databases">
        <title>The genome of an arbuscular mycorrhizal fungus provides insights into the evolution of the oldest plant symbiosis.</title>
        <authorList>
            <consortium name="DOE Joint Genome Institute"/>
            <person name="Tisserant E."/>
            <person name="Malbreil M."/>
            <person name="Kuo A."/>
            <person name="Kohler A."/>
            <person name="Symeonidi A."/>
            <person name="Balestrini R."/>
            <person name="Charron P."/>
            <person name="Duensing N."/>
            <person name="Frei-dit-Frey N."/>
            <person name="Gianinazzi-Pearson V."/>
            <person name="Gilbert B."/>
            <person name="Handa Y."/>
            <person name="Hijri M."/>
            <person name="Kaul R."/>
            <person name="Kawaguchi M."/>
            <person name="Krajinski F."/>
            <person name="Lammers P."/>
            <person name="Lapierre D."/>
            <person name="Masclaux F.G."/>
            <person name="Murat C."/>
            <person name="Morin E."/>
            <person name="Ndikumana S."/>
            <person name="Pagni M."/>
            <person name="Petitpierre D."/>
            <person name="Requena N."/>
            <person name="Rosikiewicz P."/>
            <person name="Riley R."/>
            <person name="Saito K."/>
            <person name="San Clemente H."/>
            <person name="Shapiro H."/>
            <person name="van Tuinen D."/>
            <person name="Becard G."/>
            <person name="Bonfante P."/>
            <person name="Paszkowski U."/>
            <person name="Shachar-Hill Y."/>
            <person name="Young J.P."/>
            <person name="Sanders I.R."/>
            <person name="Henrissat B."/>
            <person name="Rensing S.A."/>
            <person name="Grigoriev I.V."/>
            <person name="Corradi N."/>
            <person name="Roux C."/>
            <person name="Martin F."/>
        </authorList>
    </citation>
    <scope>NUCLEOTIDE SEQUENCE</scope>
    <source>
        <strain evidence="2">DAOM 197198</strain>
    </source>
</reference>
<dbReference type="PROSITE" id="PS50011">
    <property type="entry name" value="PROTEIN_KINASE_DOM"/>
    <property type="match status" value="1"/>
</dbReference>
<dbReference type="EMBL" id="KI276450">
    <property type="protein sequence ID" value="ESA21425.1"/>
    <property type="molecule type" value="Genomic_DNA"/>
</dbReference>
<feature type="domain" description="Protein kinase" evidence="1">
    <location>
        <begin position="1"/>
        <end position="102"/>
    </location>
</feature>
<protein>
    <recommendedName>
        <fullName evidence="1">Protein kinase domain-containing protein</fullName>
    </recommendedName>
</protein>